<gene>
    <name evidence="1" type="ORF">S01H4_45691</name>
</gene>
<sequence length="182" mass="20955">NGCLVHNSGIKPPQCWIYPTNFSNPDNNEISCKRATGWKIIDSDKSKTAEELLQYYIFLCKLEAKREIRNIKNRLSSSISANTLKKSLKNTPPYEISGFSDMWDCISILPAEGFSLQLKKYCQRANKQCDFLRCSSVCDIVSNDLINFLQQNLYDYIKSPYYGPDVDGEYPIIKLKKIEEEK</sequence>
<accession>X1DXL7</accession>
<dbReference type="AlphaFoldDB" id="X1DXL7"/>
<organism evidence="1">
    <name type="scientific">marine sediment metagenome</name>
    <dbReference type="NCBI Taxonomy" id="412755"/>
    <lineage>
        <taxon>unclassified sequences</taxon>
        <taxon>metagenomes</taxon>
        <taxon>ecological metagenomes</taxon>
    </lineage>
</organism>
<name>X1DXL7_9ZZZZ</name>
<protein>
    <submittedName>
        <fullName evidence="1">Uncharacterized protein</fullName>
    </submittedName>
</protein>
<proteinExistence type="predicted"/>
<comment type="caution">
    <text evidence="1">The sequence shown here is derived from an EMBL/GenBank/DDBJ whole genome shotgun (WGS) entry which is preliminary data.</text>
</comment>
<evidence type="ECO:0000313" key="1">
    <source>
        <dbReference type="EMBL" id="GAH01128.1"/>
    </source>
</evidence>
<dbReference type="EMBL" id="BART01025456">
    <property type="protein sequence ID" value="GAH01128.1"/>
    <property type="molecule type" value="Genomic_DNA"/>
</dbReference>
<reference evidence="1" key="1">
    <citation type="journal article" date="2014" name="Front. Microbiol.">
        <title>High frequency of phylogenetically diverse reductive dehalogenase-homologous genes in deep subseafloor sedimentary metagenomes.</title>
        <authorList>
            <person name="Kawai M."/>
            <person name="Futagami T."/>
            <person name="Toyoda A."/>
            <person name="Takaki Y."/>
            <person name="Nishi S."/>
            <person name="Hori S."/>
            <person name="Arai W."/>
            <person name="Tsubouchi T."/>
            <person name="Morono Y."/>
            <person name="Uchiyama I."/>
            <person name="Ito T."/>
            <person name="Fujiyama A."/>
            <person name="Inagaki F."/>
            <person name="Takami H."/>
        </authorList>
    </citation>
    <scope>NUCLEOTIDE SEQUENCE</scope>
    <source>
        <strain evidence="1">Expedition CK06-06</strain>
    </source>
</reference>
<feature type="non-terminal residue" evidence="1">
    <location>
        <position position="1"/>
    </location>
</feature>